<feature type="region of interest" description="Disordered" evidence="2">
    <location>
        <begin position="292"/>
        <end position="322"/>
    </location>
</feature>
<evidence type="ECO:0000256" key="1">
    <source>
        <dbReference type="SAM" id="Coils"/>
    </source>
</evidence>
<keyword evidence="1" id="KW-0175">Coiled coil</keyword>
<evidence type="ECO:0000313" key="3">
    <source>
        <dbReference type="Proteomes" id="UP000887574"/>
    </source>
</evidence>
<accession>A0A915D4T8</accession>
<sequence length="346" mass="40337">METKLAKLDEQLLNKNSETEMRNRMLEMEEEQKQMKLELESKTHQILEINKKADEYLKKREQAKSIEIEKKMSELNKKHENTIELLKQREAELIAELNEKTRIIDENQSESMKQEDQTQTDFCYESETTANEQQDKNDDLDTRLMHLQIENNQKDNLIKQLQEEIAQHKKSSQEENDEQIEPASQHQDKQEKETLQGKVRNDRSQSLVANSEHAVMCQKAASRFHNLVTQITEKRDKNYKSNEAARSKLNREKSTKDYLDVTPKSLGCSSWSNKSPNCLSPLRESSPFKLRLDGQEAGSPTHRSLLSPSDIGEDSSRRSSRVSPSRFFFAKNAYDKSKKNQPAWKF</sequence>
<dbReference type="Proteomes" id="UP000887574">
    <property type="component" value="Unplaced"/>
</dbReference>
<organism evidence="3 4">
    <name type="scientific">Ditylenchus dipsaci</name>
    <dbReference type="NCBI Taxonomy" id="166011"/>
    <lineage>
        <taxon>Eukaryota</taxon>
        <taxon>Metazoa</taxon>
        <taxon>Ecdysozoa</taxon>
        <taxon>Nematoda</taxon>
        <taxon>Chromadorea</taxon>
        <taxon>Rhabditida</taxon>
        <taxon>Tylenchina</taxon>
        <taxon>Tylenchomorpha</taxon>
        <taxon>Sphaerularioidea</taxon>
        <taxon>Anguinidae</taxon>
        <taxon>Anguininae</taxon>
        <taxon>Ditylenchus</taxon>
    </lineage>
</organism>
<evidence type="ECO:0000256" key="2">
    <source>
        <dbReference type="SAM" id="MobiDB-lite"/>
    </source>
</evidence>
<feature type="coiled-coil region" evidence="1">
    <location>
        <begin position="14"/>
        <end position="103"/>
    </location>
</feature>
<feature type="region of interest" description="Disordered" evidence="2">
    <location>
        <begin position="166"/>
        <end position="207"/>
    </location>
</feature>
<feature type="compositionally biased region" description="Basic and acidic residues" evidence="2">
    <location>
        <begin position="186"/>
        <end position="203"/>
    </location>
</feature>
<dbReference type="AlphaFoldDB" id="A0A915D4T8"/>
<keyword evidence="3" id="KW-1185">Reference proteome</keyword>
<dbReference type="WBParaSite" id="jg15399">
    <property type="protein sequence ID" value="jg15399"/>
    <property type="gene ID" value="jg15399"/>
</dbReference>
<proteinExistence type="predicted"/>
<reference evidence="4" key="1">
    <citation type="submission" date="2022-11" db="UniProtKB">
        <authorList>
            <consortium name="WormBaseParasite"/>
        </authorList>
    </citation>
    <scope>IDENTIFICATION</scope>
</reference>
<evidence type="ECO:0000313" key="4">
    <source>
        <dbReference type="WBParaSite" id="jg15399"/>
    </source>
</evidence>
<name>A0A915D4T8_9BILA</name>
<protein>
    <submittedName>
        <fullName evidence="4">Uncharacterized protein</fullName>
    </submittedName>
</protein>